<accession>F5RHC7</accession>
<dbReference type="EMBL" id="AFHG01000059">
    <property type="protein sequence ID" value="EGK69759.1"/>
    <property type="molecule type" value="Genomic_DNA"/>
</dbReference>
<evidence type="ECO:0000313" key="1">
    <source>
        <dbReference type="EMBL" id="EGK69759.1"/>
    </source>
</evidence>
<name>F5RHC7_METUF</name>
<reference evidence="1 2" key="1">
    <citation type="journal article" date="2011" name="J. Bacteriol.">
        <title>Genome sequence of Methyloversatilis universalis FAM5T, a methylotrophic representative of the order Rhodocyclales.</title>
        <authorList>
            <person name="Kittichotirat W."/>
            <person name="Good N.M."/>
            <person name="Hall R."/>
            <person name="Bringel F."/>
            <person name="Lajus A."/>
            <person name="Medigue C."/>
            <person name="Smalley N.E."/>
            <person name="Beck D."/>
            <person name="Bumgarner R."/>
            <person name="Vuilleumier S."/>
            <person name="Kalyuzhnaya M.G."/>
        </authorList>
    </citation>
    <scope>NUCLEOTIDE SEQUENCE [LARGE SCALE GENOMIC DNA]</scope>
    <source>
        <strain evidence="2">ATCC BAA-1314 / JCM 13912 / FAM5</strain>
    </source>
</reference>
<comment type="caution">
    <text evidence="1">The sequence shown here is derived from an EMBL/GenBank/DDBJ whole genome shotgun (WGS) entry which is preliminary data.</text>
</comment>
<keyword evidence="2" id="KW-1185">Reference proteome</keyword>
<dbReference type="AlphaFoldDB" id="F5RHC7"/>
<sequence length="120" mass="14277">MPALKGKIMEVRKYHVRVRNKMIVLTIATESGAFRGVVMRVSDYSPPWGVHGWDTGDGSELADSWFDTMEEAQRYLRDHLRRSEFEERYVLFRLCHFSEVIEEYQTEIEWVPRFMSVKTK</sequence>
<dbReference type="Proteomes" id="UP000005019">
    <property type="component" value="Unassembled WGS sequence"/>
</dbReference>
<organism evidence="1 2">
    <name type="scientific">Methyloversatilis universalis (strain ATCC BAA-1314 / DSM 25237 / JCM 13912 / CCUG 52030 / FAM5)</name>
    <dbReference type="NCBI Taxonomy" id="1000565"/>
    <lineage>
        <taxon>Bacteria</taxon>
        <taxon>Pseudomonadati</taxon>
        <taxon>Pseudomonadota</taxon>
        <taxon>Betaproteobacteria</taxon>
        <taxon>Nitrosomonadales</taxon>
        <taxon>Sterolibacteriaceae</taxon>
        <taxon>Methyloversatilis</taxon>
    </lineage>
</organism>
<evidence type="ECO:0000313" key="2">
    <source>
        <dbReference type="Proteomes" id="UP000005019"/>
    </source>
</evidence>
<protein>
    <submittedName>
        <fullName evidence="1">Uncharacterized protein</fullName>
    </submittedName>
</protein>
<dbReference type="STRING" id="1000565.METUNv1_03724"/>
<gene>
    <name evidence="1" type="ORF">METUNv1_03724</name>
</gene>
<proteinExistence type="predicted"/>